<reference evidence="3 4" key="1">
    <citation type="submission" date="2020-07" db="EMBL/GenBank/DDBJ databases">
        <title>Complete genome sequence for Sandaracinobacter sp. M6.</title>
        <authorList>
            <person name="Tang Y."/>
            <person name="Liu Q."/>
            <person name="Guo Z."/>
            <person name="Lei P."/>
            <person name="Huang B."/>
        </authorList>
    </citation>
    <scope>NUCLEOTIDE SEQUENCE [LARGE SCALE GENOMIC DNA]</scope>
    <source>
        <strain evidence="3 4">M6</strain>
    </source>
</reference>
<feature type="transmembrane region" description="Helical" evidence="2">
    <location>
        <begin position="362"/>
        <end position="383"/>
    </location>
</feature>
<feature type="transmembrane region" description="Helical" evidence="2">
    <location>
        <begin position="51"/>
        <end position="72"/>
    </location>
</feature>
<dbReference type="Pfam" id="PF13347">
    <property type="entry name" value="MFS_2"/>
    <property type="match status" value="1"/>
</dbReference>
<feature type="transmembrane region" description="Helical" evidence="2">
    <location>
        <begin position="122"/>
        <end position="141"/>
    </location>
</feature>
<dbReference type="Gene3D" id="1.20.1250.20">
    <property type="entry name" value="MFS general substrate transporter like domains"/>
    <property type="match status" value="1"/>
</dbReference>
<dbReference type="Proteomes" id="UP000515292">
    <property type="component" value="Chromosome"/>
</dbReference>
<feature type="transmembrane region" description="Helical" evidence="2">
    <location>
        <begin position="444"/>
        <end position="463"/>
    </location>
</feature>
<evidence type="ECO:0000313" key="3">
    <source>
        <dbReference type="EMBL" id="QMW24420.1"/>
    </source>
</evidence>
<keyword evidence="2" id="KW-1133">Transmembrane helix</keyword>
<dbReference type="SUPFAM" id="SSF103473">
    <property type="entry name" value="MFS general substrate transporter"/>
    <property type="match status" value="1"/>
</dbReference>
<protein>
    <submittedName>
        <fullName evidence="3">MFS transporter</fullName>
    </submittedName>
</protein>
<evidence type="ECO:0000256" key="1">
    <source>
        <dbReference type="ARBA" id="ARBA00009617"/>
    </source>
</evidence>
<proteinExistence type="inferred from homology"/>
<dbReference type="InterPro" id="IPR039672">
    <property type="entry name" value="MFS_2"/>
</dbReference>
<dbReference type="AlphaFoldDB" id="A0A7G5IM28"/>
<dbReference type="InterPro" id="IPR036259">
    <property type="entry name" value="MFS_trans_sf"/>
</dbReference>
<organism evidence="3 4">
    <name type="scientific">Sandaracinobacteroides saxicola</name>
    <dbReference type="NCBI Taxonomy" id="2759707"/>
    <lineage>
        <taxon>Bacteria</taxon>
        <taxon>Pseudomonadati</taxon>
        <taxon>Pseudomonadota</taxon>
        <taxon>Alphaproteobacteria</taxon>
        <taxon>Sphingomonadales</taxon>
        <taxon>Sphingosinicellaceae</taxon>
        <taxon>Sandaracinobacteroides</taxon>
    </lineage>
</organism>
<keyword evidence="4" id="KW-1185">Reference proteome</keyword>
<dbReference type="GO" id="GO:0005886">
    <property type="term" value="C:plasma membrane"/>
    <property type="evidence" value="ECO:0007669"/>
    <property type="project" value="TreeGrafter"/>
</dbReference>
<feature type="transmembrane region" description="Helical" evidence="2">
    <location>
        <begin position="404"/>
        <end position="424"/>
    </location>
</feature>
<feature type="transmembrane region" description="Helical" evidence="2">
    <location>
        <begin position="321"/>
        <end position="342"/>
    </location>
</feature>
<feature type="transmembrane region" description="Helical" evidence="2">
    <location>
        <begin position="258"/>
        <end position="280"/>
    </location>
</feature>
<dbReference type="RefSeq" id="WP_182298316.1">
    <property type="nucleotide sequence ID" value="NZ_CP059851.1"/>
</dbReference>
<feature type="transmembrane region" description="Helical" evidence="2">
    <location>
        <begin position="162"/>
        <end position="182"/>
    </location>
</feature>
<dbReference type="EMBL" id="CP059851">
    <property type="protein sequence ID" value="QMW24420.1"/>
    <property type="molecule type" value="Genomic_DNA"/>
</dbReference>
<feature type="transmembrane region" description="Helical" evidence="2">
    <location>
        <begin position="292"/>
        <end position="309"/>
    </location>
</feature>
<name>A0A7G5IM28_9SPHN</name>
<comment type="similarity">
    <text evidence="1">Belongs to the sodium:galactoside symporter (TC 2.A.2) family.</text>
</comment>
<evidence type="ECO:0000313" key="4">
    <source>
        <dbReference type="Proteomes" id="UP000515292"/>
    </source>
</evidence>
<dbReference type="GO" id="GO:0015293">
    <property type="term" value="F:symporter activity"/>
    <property type="evidence" value="ECO:0007669"/>
    <property type="project" value="InterPro"/>
</dbReference>
<feature type="transmembrane region" description="Helical" evidence="2">
    <location>
        <begin position="93"/>
        <end position="110"/>
    </location>
</feature>
<sequence length="490" mass="53596">MTQPEIIFARARERVGRLPVSSKFYQALGGLPDAFKTWAFNTFLLLYYNQILGLPASWVSLVLMLALAVDAVTDPMVGAWSDGLRSRFGRRHGMMYASILPLGLSLFAIFNPPSGLSHPGLVAWLALFAIGARVAMTFFLIPWSALFPELTDDYAERSEVLTWRYLVSGAGTVLFTVAVWSYIFPSSARFTPGQLNPQGYPIFALVLSLSVMAAALLTTALTQREIPYLRQPAVGTRFSLRLTLRDTLGTLRNPDFRILFIGLLLSSTISGTLGALDIYMMTYFWGLTPEQLRWFAIGGIGGIIAFALIPALQKRLDKKHLLIAAMMISLVNGLAFIGMRFAGVLPPADDPWLLRILLANEVFRIALAFVIGVMFVSMIADTIDAQELHSGRRQEGVFSAAISFANKAISGLGILAAGILLDLMVRLPPGVTPATLPPGAAGRLGLTVMAVSLLYLLPFWIASRYSISRARHREILYALAERRTAGLAPN</sequence>
<dbReference type="PANTHER" id="PTHR11328">
    <property type="entry name" value="MAJOR FACILITATOR SUPERFAMILY DOMAIN-CONTAINING PROTEIN"/>
    <property type="match status" value="1"/>
</dbReference>
<feature type="transmembrane region" description="Helical" evidence="2">
    <location>
        <begin position="202"/>
        <end position="221"/>
    </location>
</feature>
<accession>A0A7G5IM28</accession>
<keyword evidence="2" id="KW-0812">Transmembrane</keyword>
<gene>
    <name evidence="3" type="ORF">H3309_08230</name>
</gene>
<dbReference type="PANTHER" id="PTHR11328:SF24">
    <property type="entry name" value="MAJOR FACILITATOR SUPERFAMILY (MFS) PROFILE DOMAIN-CONTAINING PROTEIN"/>
    <property type="match status" value="1"/>
</dbReference>
<dbReference type="GO" id="GO:0008643">
    <property type="term" value="P:carbohydrate transport"/>
    <property type="evidence" value="ECO:0007669"/>
    <property type="project" value="InterPro"/>
</dbReference>
<evidence type="ECO:0000256" key="2">
    <source>
        <dbReference type="SAM" id="Phobius"/>
    </source>
</evidence>
<dbReference type="KEGG" id="sand:H3309_08230"/>
<keyword evidence="2" id="KW-0472">Membrane</keyword>